<keyword evidence="1" id="KW-0812">Transmembrane</keyword>
<feature type="transmembrane region" description="Helical" evidence="1">
    <location>
        <begin position="12"/>
        <end position="29"/>
    </location>
</feature>
<feature type="transmembrane region" description="Helical" evidence="1">
    <location>
        <begin position="41"/>
        <end position="57"/>
    </location>
</feature>
<name>A0A450X0J9_9GAMM</name>
<evidence type="ECO:0000313" key="2">
    <source>
        <dbReference type="EMBL" id="VFK22797.1"/>
    </source>
</evidence>
<feature type="transmembrane region" description="Helical" evidence="1">
    <location>
        <begin position="163"/>
        <end position="180"/>
    </location>
</feature>
<feature type="transmembrane region" description="Helical" evidence="1">
    <location>
        <begin position="133"/>
        <end position="151"/>
    </location>
</feature>
<keyword evidence="1" id="KW-1133">Transmembrane helix</keyword>
<proteinExistence type="predicted"/>
<gene>
    <name evidence="2" type="ORF">BECKLPF1236B_GA0070989_13284</name>
</gene>
<reference evidence="2" key="1">
    <citation type="submission" date="2019-02" db="EMBL/GenBank/DDBJ databases">
        <authorList>
            <person name="Gruber-Vodicka R. H."/>
            <person name="Seah K. B. B."/>
        </authorList>
    </citation>
    <scope>NUCLEOTIDE SEQUENCE</scope>
    <source>
        <strain evidence="2">BECK_S313</strain>
    </source>
</reference>
<protein>
    <submittedName>
        <fullName evidence="2">Uncharacterized protein</fullName>
    </submittedName>
</protein>
<dbReference type="AlphaFoldDB" id="A0A450X0J9"/>
<keyword evidence="1" id="KW-0472">Membrane</keyword>
<evidence type="ECO:0000256" key="1">
    <source>
        <dbReference type="SAM" id="Phobius"/>
    </source>
</evidence>
<organism evidence="2">
    <name type="scientific">Candidatus Kentrum sp. LPFa</name>
    <dbReference type="NCBI Taxonomy" id="2126335"/>
    <lineage>
        <taxon>Bacteria</taxon>
        <taxon>Pseudomonadati</taxon>
        <taxon>Pseudomonadota</taxon>
        <taxon>Gammaproteobacteria</taxon>
        <taxon>Candidatus Kentrum</taxon>
    </lineage>
</organism>
<accession>A0A450X0J9</accession>
<feature type="transmembrane region" description="Helical" evidence="1">
    <location>
        <begin position="101"/>
        <end position="121"/>
    </location>
</feature>
<dbReference type="EMBL" id="CAADFK010000328">
    <property type="protein sequence ID" value="VFK22797.1"/>
    <property type="molecule type" value="Genomic_DNA"/>
</dbReference>
<feature type="transmembrane region" description="Helical" evidence="1">
    <location>
        <begin position="69"/>
        <end position="89"/>
    </location>
</feature>
<sequence length="192" mass="22074">MMMEKHLHRLMYGLLFPAVLGTVFVVFLSEDLFSLRLYPRTFLGIVFVLHWSFEFILSTEKGAEHEYSAWKFLTELALILVIYAAFRSLTPATPMAAVEYTGFYLCVAFIPGIFMLQDIFLPVFTKFQTNWRLFGWDGFLLIVALACWHGSKKFPFLATNDYLVYGVIGLGFLVSLVSFLKRYMDLARNGSV</sequence>